<comment type="caution">
    <text evidence="1">The sequence shown here is derived from an EMBL/GenBank/DDBJ whole genome shotgun (WGS) entry which is preliminary data.</text>
</comment>
<gene>
    <name evidence="1" type="ORF">GTO91_08590</name>
</gene>
<name>A0A845LA33_9FIRM</name>
<reference evidence="1 2" key="1">
    <citation type="submission" date="2020-01" db="EMBL/GenBank/DDBJ databases">
        <title>Whole-genome sequence of Heliobacterium undosum DSM 13378.</title>
        <authorList>
            <person name="Kyndt J.A."/>
            <person name="Meyer T.E."/>
        </authorList>
    </citation>
    <scope>NUCLEOTIDE SEQUENCE [LARGE SCALE GENOMIC DNA]</scope>
    <source>
        <strain evidence="1 2">DSM 13378</strain>
    </source>
</reference>
<dbReference type="EMBL" id="WXEY01000007">
    <property type="protein sequence ID" value="MZP29761.1"/>
    <property type="molecule type" value="Genomic_DNA"/>
</dbReference>
<dbReference type="AlphaFoldDB" id="A0A845LA33"/>
<dbReference type="RefSeq" id="WP_161257825.1">
    <property type="nucleotide sequence ID" value="NZ_WXEY01000007.1"/>
</dbReference>
<dbReference type="Proteomes" id="UP000463470">
    <property type="component" value="Unassembled WGS sequence"/>
</dbReference>
<evidence type="ECO:0000313" key="2">
    <source>
        <dbReference type="Proteomes" id="UP000463470"/>
    </source>
</evidence>
<accession>A0A845LA33</accession>
<protein>
    <submittedName>
        <fullName evidence="1">Uncharacterized protein</fullName>
    </submittedName>
</protein>
<keyword evidence="2" id="KW-1185">Reference proteome</keyword>
<sequence>MLIACTGLPEYSRATFGVISMVGDKQAELIDRTLRNRLEAEYIQRRIQCGNPSQF</sequence>
<organism evidence="1 2">
    <name type="scientific">Heliomicrobium undosum</name>
    <dbReference type="NCBI Taxonomy" id="121734"/>
    <lineage>
        <taxon>Bacteria</taxon>
        <taxon>Bacillati</taxon>
        <taxon>Bacillota</taxon>
        <taxon>Clostridia</taxon>
        <taxon>Eubacteriales</taxon>
        <taxon>Heliobacteriaceae</taxon>
        <taxon>Heliomicrobium</taxon>
    </lineage>
</organism>
<proteinExistence type="predicted"/>
<evidence type="ECO:0000313" key="1">
    <source>
        <dbReference type="EMBL" id="MZP29761.1"/>
    </source>
</evidence>
<dbReference type="OrthoDB" id="9757917at2"/>